<keyword evidence="2" id="KW-1185">Reference proteome</keyword>
<dbReference type="EMBL" id="VSRR010007156">
    <property type="protein sequence ID" value="MPC46337.1"/>
    <property type="molecule type" value="Genomic_DNA"/>
</dbReference>
<name>A0A5B7FLX8_PORTR</name>
<gene>
    <name evidence="1" type="ORF">E2C01_040054</name>
</gene>
<reference evidence="1 2" key="1">
    <citation type="submission" date="2019-05" db="EMBL/GenBank/DDBJ databases">
        <title>Another draft genome of Portunus trituberculatus and its Hox gene families provides insights of decapod evolution.</title>
        <authorList>
            <person name="Jeong J.-H."/>
            <person name="Song I."/>
            <person name="Kim S."/>
            <person name="Choi T."/>
            <person name="Kim D."/>
            <person name="Ryu S."/>
            <person name="Kim W."/>
        </authorList>
    </citation>
    <scope>NUCLEOTIDE SEQUENCE [LARGE SCALE GENOMIC DNA]</scope>
    <source>
        <tissue evidence="1">Muscle</tissue>
    </source>
</reference>
<protein>
    <submittedName>
        <fullName evidence="1">Uncharacterized protein</fullName>
    </submittedName>
</protein>
<comment type="caution">
    <text evidence="1">The sequence shown here is derived from an EMBL/GenBank/DDBJ whole genome shotgun (WGS) entry which is preliminary data.</text>
</comment>
<dbReference type="AlphaFoldDB" id="A0A5B7FLX8"/>
<accession>A0A5B7FLX8</accession>
<dbReference type="Proteomes" id="UP000324222">
    <property type="component" value="Unassembled WGS sequence"/>
</dbReference>
<evidence type="ECO:0000313" key="1">
    <source>
        <dbReference type="EMBL" id="MPC46337.1"/>
    </source>
</evidence>
<proteinExistence type="predicted"/>
<sequence length="59" mass="6101">MALVVHTGVAEVCSMGDSCSHSLPGVVDCTMKPSALTTTILQGQTHDQLGSQVFLLLTA</sequence>
<evidence type="ECO:0000313" key="2">
    <source>
        <dbReference type="Proteomes" id="UP000324222"/>
    </source>
</evidence>
<organism evidence="1 2">
    <name type="scientific">Portunus trituberculatus</name>
    <name type="common">Swimming crab</name>
    <name type="synonym">Neptunus trituberculatus</name>
    <dbReference type="NCBI Taxonomy" id="210409"/>
    <lineage>
        <taxon>Eukaryota</taxon>
        <taxon>Metazoa</taxon>
        <taxon>Ecdysozoa</taxon>
        <taxon>Arthropoda</taxon>
        <taxon>Crustacea</taxon>
        <taxon>Multicrustacea</taxon>
        <taxon>Malacostraca</taxon>
        <taxon>Eumalacostraca</taxon>
        <taxon>Eucarida</taxon>
        <taxon>Decapoda</taxon>
        <taxon>Pleocyemata</taxon>
        <taxon>Brachyura</taxon>
        <taxon>Eubrachyura</taxon>
        <taxon>Portunoidea</taxon>
        <taxon>Portunidae</taxon>
        <taxon>Portuninae</taxon>
        <taxon>Portunus</taxon>
    </lineage>
</organism>